<sequence length="85" mass="9881">MSINYTLEIASYMDGELTCKTDTSVLSSEEKNYLVCQEFAKNYDDHSSSLQHMAHQPLVIKDDTPEKSNSEQYVEKILNRCDRHY</sequence>
<evidence type="ECO:0000313" key="1">
    <source>
        <dbReference type="EMBL" id="KAG1339003.1"/>
    </source>
</evidence>
<protein>
    <submittedName>
        <fullName evidence="1">Uncharacterized protein</fullName>
    </submittedName>
</protein>
<dbReference type="Proteomes" id="UP000797356">
    <property type="component" value="Chromosome 4"/>
</dbReference>
<organism evidence="1 2">
    <name type="scientific">Cocos nucifera</name>
    <name type="common">Coconut palm</name>
    <dbReference type="NCBI Taxonomy" id="13894"/>
    <lineage>
        <taxon>Eukaryota</taxon>
        <taxon>Viridiplantae</taxon>
        <taxon>Streptophyta</taxon>
        <taxon>Embryophyta</taxon>
        <taxon>Tracheophyta</taxon>
        <taxon>Spermatophyta</taxon>
        <taxon>Magnoliopsida</taxon>
        <taxon>Liliopsida</taxon>
        <taxon>Arecaceae</taxon>
        <taxon>Arecoideae</taxon>
        <taxon>Cocoseae</taxon>
        <taxon>Attaleinae</taxon>
        <taxon>Cocos</taxon>
    </lineage>
</organism>
<comment type="caution">
    <text evidence="1">The sequence shown here is derived from an EMBL/GenBank/DDBJ whole genome shotgun (WGS) entry which is preliminary data.</text>
</comment>
<keyword evidence="2" id="KW-1185">Reference proteome</keyword>
<name>A0A8K0N0R6_COCNU</name>
<dbReference type="EMBL" id="CM017875">
    <property type="protein sequence ID" value="KAG1339003.1"/>
    <property type="molecule type" value="Genomic_DNA"/>
</dbReference>
<accession>A0A8K0N0R6</accession>
<dbReference type="AlphaFoldDB" id="A0A8K0N0R6"/>
<evidence type="ECO:0000313" key="2">
    <source>
        <dbReference type="Proteomes" id="UP000797356"/>
    </source>
</evidence>
<proteinExistence type="predicted"/>
<reference evidence="1" key="1">
    <citation type="journal article" date="2017" name="Gigascience">
        <title>The genome draft of coconut (Cocos nucifera).</title>
        <authorList>
            <person name="Xiao Y."/>
            <person name="Xu P."/>
            <person name="Fan H."/>
            <person name="Baudouin L."/>
            <person name="Xia W."/>
            <person name="Bocs S."/>
            <person name="Xu J."/>
            <person name="Li Q."/>
            <person name="Guo A."/>
            <person name="Zhou L."/>
            <person name="Li J."/>
            <person name="Wu Y."/>
            <person name="Ma Z."/>
            <person name="Armero A."/>
            <person name="Issali A.E."/>
            <person name="Liu N."/>
            <person name="Peng M."/>
            <person name="Yang Y."/>
        </authorList>
    </citation>
    <scope>NUCLEOTIDE SEQUENCE</scope>
    <source>
        <tissue evidence="1">Spear leaf of Hainan Tall coconut</tissue>
    </source>
</reference>
<reference evidence="1" key="2">
    <citation type="submission" date="2019-07" db="EMBL/GenBank/DDBJ databases">
        <authorList>
            <person name="Yang Y."/>
            <person name="Bocs S."/>
            <person name="Baudouin L."/>
        </authorList>
    </citation>
    <scope>NUCLEOTIDE SEQUENCE</scope>
    <source>
        <tissue evidence="1">Spear leaf of Hainan Tall coconut</tissue>
    </source>
</reference>
<gene>
    <name evidence="1" type="ORF">COCNU_04G013090</name>
</gene>